<accession>A0A2A2M5E3</accession>
<proteinExistence type="predicted"/>
<gene>
    <name evidence="1" type="ORF">WR25_09433</name>
</gene>
<dbReference type="Proteomes" id="UP000218231">
    <property type="component" value="Unassembled WGS sequence"/>
</dbReference>
<organism evidence="1 2">
    <name type="scientific">Diploscapter pachys</name>
    <dbReference type="NCBI Taxonomy" id="2018661"/>
    <lineage>
        <taxon>Eukaryota</taxon>
        <taxon>Metazoa</taxon>
        <taxon>Ecdysozoa</taxon>
        <taxon>Nematoda</taxon>
        <taxon>Chromadorea</taxon>
        <taxon>Rhabditida</taxon>
        <taxon>Rhabditina</taxon>
        <taxon>Rhabditomorpha</taxon>
        <taxon>Rhabditoidea</taxon>
        <taxon>Rhabditidae</taxon>
        <taxon>Diploscapter</taxon>
    </lineage>
</organism>
<comment type="caution">
    <text evidence="1">The sequence shown here is derived from an EMBL/GenBank/DDBJ whole genome shotgun (WGS) entry which is preliminary data.</text>
</comment>
<evidence type="ECO:0000313" key="1">
    <source>
        <dbReference type="EMBL" id="PAV93690.1"/>
    </source>
</evidence>
<dbReference type="EMBL" id="LIAE01004722">
    <property type="protein sequence ID" value="PAV93690.1"/>
    <property type="molecule type" value="Genomic_DNA"/>
</dbReference>
<evidence type="ECO:0000313" key="2">
    <source>
        <dbReference type="Proteomes" id="UP000218231"/>
    </source>
</evidence>
<name>A0A2A2M5E3_9BILA</name>
<dbReference type="AlphaFoldDB" id="A0A2A2M5E3"/>
<reference evidence="1 2" key="1">
    <citation type="journal article" date="2017" name="Curr. Biol.">
        <title>Genome architecture and evolution of a unichromosomal asexual nematode.</title>
        <authorList>
            <person name="Fradin H."/>
            <person name="Zegar C."/>
            <person name="Gutwein M."/>
            <person name="Lucas J."/>
            <person name="Kovtun M."/>
            <person name="Corcoran D."/>
            <person name="Baugh L.R."/>
            <person name="Kiontke K."/>
            <person name="Gunsalus K."/>
            <person name="Fitch D.H."/>
            <person name="Piano F."/>
        </authorList>
    </citation>
    <scope>NUCLEOTIDE SEQUENCE [LARGE SCALE GENOMIC DNA]</scope>
    <source>
        <strain evidence="1">PF1309</strain>
    </source>
</reference>
<protein>
    <submittedName>
        <fullName evidence="1">Uncharacterized protein</fullName>
    </submittedName>
</protein>
<sequence>MMAALWLTGGGRVMQRGGGMHRLVIEVDGQLLQLLEREAKVHHLSLEGECLRRLQGGEGHSPYLLALLAELRADDEQRRARGSDQGA</sequence>
<keyword evidence="2" id="KW-1185">Reference proteome</keyword>